<dbReference type="EMBL" id="LKCN02000021">
    <property type="protein sequence ID" value="RCI08187.1"/>
    <property type="molecule type" value="Genomic_DNA"/>
</dbReference>
<protein>
    <submittedName>
        <fullName evidence="1">Uncharacterized protein</fullName>
    </submittedName>
</protein>
<dbReference type="AlphaFoldDB" id="A0A367L1A9"/>
<keyword evidence="2" id="KW-1185">Reference proteome</keyword>
<comment type="caution">
    <text evidence="1">The sequence shown here is derived from an EMBL/GenBank/DDBJ whole genome shotgun (WGS) entry which is preliminary data.</text>
</comment>
<name>A0A367L1A9_9HYPO</name>
<organism evidence="1 2">
    <name type="scientific">Ophiocordyceps polyrhachis-furcata BCC 54312</name>
    <dbReference type="NCBI Taxonomy" id="1330021"/>
    <lineage>
        <taxon>Eukaryota</taxon>
        <taxon>Fungi</taxon>
        <taxon>Dikarya</taxon>
        <taxon>Ascomycota</taxon>
        <taxon>Pezizomycotina</taxon>
        <taxon>Sordariomycetes</taxon>
        <taxon>Hypocreomycetidae</taxon>
        <taxon>Hypocreales</taxon>
        <taxon>Ophiocordycipitaceae</taxon>
        <taxon>Ophiocordyceps</taxon>
    </lineage>
</organism>
<dbReference type="OrthoDB" id="10644311at2759"/>
<evidence type="ECO:0000313" key="2">
    <source>
        <dbReference type="Proteomes" id="UP000253664"/>
    </source>
</evidence>
<proteinExistence type="predicted"/>
<accession>A0A367L1A9</accession>
<sequence length="396" mass="43965">MDTRSQIAYVDSGQRTLLSETRAQTGLRTAKSHLLKILSSRISSPAITPYHMPRGLHTEHRLHHLSSDIARNTIHPSPPCHAPTLHPAGPPWSVRLLTAAPVPGRRHARQVTFLFPSFSLSLMLALRHLSSLVKVPRPEIIIIIIIIIISVGDARPFEKKMLIGTAHLTMPYGLPSRLGNGFGPLTTQRKPLLIPFSNRLACRMITGPLVISHWPVVLHYTLMHRQSTGLVRPDWAYKLHVCTPWTTIPSRHRTLHPLAAPSNLVYHMICYPHVHSADGSEDKQHHWDPHPISAQLLLALSAFHRMLPSPPSFALIDVSPWSEPRSESLILNVPGGWRRGHHVPCPAFNLLPPHQESLVSVSARNRAATSPSRNPAMAAAVSSTSYVMRPSVARHS</sequence>
<gene>
    <name evidence="1" type="ORF">L249_6287</name>
</gene>
<reference evidence="1 2" key="1">
    <citation type="journal article" date="2015" name="BMC Genomics">
        <title>Insights from the genome of Ophiocordyceps polyrhachis-furcata to pathogenicity and host specificity in insect fungi.</title>
        <authorList>
            <person name="Wichadakul D."/>
            <person name="Kobmoo N."/>
            <person name="Ingsriswang S."/>
            <person name="Tangphatsornruang S."/>
            <person name="Chantasingh D."/>
            <person name="Luangsa-ard J.J."/>
            <person name="Eurwilaichitr L."/>
        </authorList>
    </citation>
    <scope>NUCLEOTIDE SEQUENCE [LARGE SCALE GENOMIC DNA]</scope>
    <source>
        <strain evidence="1 2">BCC 54312</strain>
    </source>
</reference>
<dbReference type="Proteomes" id="UP000253664">
    <property type="component" value="Unassembled WGS sequence"/>
</dbReference>
<evidence type="ECO:0000313" key="1">
    <source>
        <dbReference type="EMBL" id="RCI08187.1"/>
    </source>
</evidence>